<dbReference type="PROSITE" id="PS50005">
    <property type="entry name" value="TPR"/>
    <property type="match status" value="4"/>
</dbReference>
<feature type="repeat" description="TPR" evidence="1">
    <location>
        <begin position="228"/>
        <end position="261"/>
    </location>
</feature>
<dbReference type="GO" id="GO:0097730">
    <property type="term" value="C:non-motile cilium"/>
    <property type="evidence" value="ECO:0007669"/>
    <property type="project" value="TreeGrafter"/>
</dbReference>
<dbReference type="Gene3D" id="1.25.40.10">
    <property type="entry name" value="Tetratricopeptide repeat domain"/>
    <property type="match status" value="2"/>
</dbReference>
<dbReference type="GO" id="GO:1905515">
    <property type="term" value="P:non-motile cilium assembly"/>
    <property type="evidence" value="ECO:0007669"/>
    <property type="project" value="TreeGrafter"/>
</dbReference>
<dbReference type="SUPFAM" id="SSF48452">
    <property type="entry name" value="TPR-like"/>
    <property type="match status" value="1"/>
</dbReference>
<dbReference type="SUPFAM" id="SSF81901">
    <property type="entry name" value="HCP-like"/>
    <property type="match status" value="1"/>
</dbReference>
<feature type="repeat" description="TPR" evidence="1">
    <location>
        <begin position="548"/>
        <end position="581"/>
    </location>
</feature>
<dbReference type="InterPro" id="IPR011990">
    <property type="entry name" value="TPR-like_helical_dom_sf"/>
</dbReference>
<dbReference type="InterPro" id="IPR019734">
    <property type="entry name" value="TPR_rpt"/>
</dbReference>
<dbReference type="Proteomes" id="UP000070544">
    <property type="component" value="Unassembled WGS sequence"/>
</dbReference>
<dbReference type="GO" id="GO:0097546">
    <property type="term" value="C:ciliary base"/>
    <property type="evidence" value="ECO:0007669"/>
    <property type="project" value="TreeGrafter"/>
</dbReference>
<gene>
    <name evidence="3" type="ORF">M427DRAFT_155302</name>
</gene>
<protein>
    <submittedName>
        <fullName evidence="3">TPR-like protein</fullName>
    </submittedName>
</protein>
<dbReference type="GO" id="GO:0042073">
    <property type="term" value="P:intraciliary transport"/>
    <property type="evidence" value="ECO:0007669"/>
    <property type="project" value="TreeGrafter"/>
</dbReference>
<evidence type="ECO:0000256" key="1">
    <source>
        <dbReference type="PROSITE-ProRule" id="PRU00339"/>
    </source>
</evidence>
<sequence length="788" mass="84800">MPSTSHLASNASLLGSQRFPSGAIPASPPRFTDDEDDIYSFAPTARDAFDRTAFRTSAGRTAGGVPMTARLPTSYAGGARPVTSNRAAGYTSKTRPGQNGLAAFALASTARETSNSTVLPLDGFGAEMTPEDLIRVAEKGVSALLDESVSMAADGDLRGALEKCKEASRRERAAAKQRERAGIAEPNLDLTYCVQLTLAGHYQALGMYPEALQAYTVIVRNKAFNQSGRLRVNMGNCYFDQQDYPQAIKMYRMALDQIPNVNKTVRVKIVRNIGNAFVKLGQYADALTSFETVMDQGPDTQSAFNLLLCCFALGDRDRMRKAFTQLVSVPPPQVEPEDVQLEQRAAGAAEGDGGVGEDLLGTYAREKRTSLTRLIVLAARLIAPHVGSTFAEGFDWCCEAIRGSLHGSLEGELVIAKAVQYMKAREFGKAVSCLKSLARSDLPLACAAATDLAFVHILEGDLREAERCAELAVEKDAYSARAANNAGVVAFLKGDLTMAKSAYNRALSCDSVCIEALFNMGLALKSSGEMDQAVQCFLKLHGMVRNSPEVIWHVADCYEKLGNAASALEWYNVLISVSPSDPSALSSLGRLHEQRGDLVQAMHYFSESHRYHPSDPDVASWLGARYVEQGAFERAEGCFRRVGAARPDDAKWALAIAGCRRMGGNLGAAREAYDAVAERWPDNTECLRFLVRICTDMGLVKDAQQYSERLARLESSGTVGAGDQQTVQGSGLGTGFNVSNTGRRASVAKSSTPIERAASPARRGSVSFAAATAEVDDTLHVVDDLLPV</sequence>
<dbReference type="SMART" id="SM00028">
    <property type="entry name" value="TPR"/>
    <property type="match status" value="8"/>
</dbReference>
<dbReference type="PANTHER" id="PTHR44117">
    <property type="entry name" value="INTRAFLAGELLAR TRANSPORT PROTEIN 88 HOMOLOG"/>
    <property type="match status" value="1"/>
</dbReference>
<evidence type="ECO:0000256" key="2">
    <source>
        <dbReference type="SAM" id="MobiDB-lite"/>
    </source>
</evidence>
<dbReference type="EMBL" id="KQ965761">
    <property type="protein sequence ID" value="KXS15607.1"/>
    <property type="molecule type" value="Genomic_DNA"/>
</dbReference>
<dbReference type="GO" id="GO:0036064">
    <property type="term" value="C:ciliary basal body"/>
    <property type="evidence" value="ECO:0007669"/>
    <property type="project" value="TreeGrafter"/>
</dbReference>
<dbReference type="PANTHER" id="PTHR44117:SF1">
    <property type="entry name" value="INTRAFLAGELLAR TRANSPORT PROTEIN 88 HOMOLOG"/>
    <property type="match status" value="1"/>
</dbReference>
<dbReference type="Pfam" id="PF13181">
    <property type="entry name" value="TPR_8"/>
    <property type="match status" value="1"/>
</dbReference>
<accession>A0A139AFN9</accession>
<feature type="repeat" description="TPR" evidence="1">
    <location>
        <begin position="267"/>
        <end position="300"/>
    </location>
</feature>
<dbReference type="Pfam" id="PF14559">
    <property type="entry name" value="TPR_19"/>
    <property type="match status" value="1"/>
</dbReference>
<feature type="region of interest" description="Disordered" evidence="2">
    <location>
        <begin position="717"/>
        <end position="738"/>
    </location>
</feature>
<dbReference type="GO" id="GO:0019894">
    <property type="term" value="F:kinesin binding"/>
    <property type="evidence" value="ECO:0007669"/>
    <property type="project" value="TreeGrafter"/>
</dbReference>
<dbReference type="OrthoDB" id="1926212at2759"/>
<name>A0A139AFN9_GONPJ</name>
<dbReference type="AlphaFoldDB" id="A0A139AFN9"/>
<dbReference type="Pfam" id="PF13424">
    <property type="entry name" value="TPR_12"/>
    <property type="match status" value="1"/>
</dbReference>
<feature type="region of interest" description="Disordered" evidence="2">
    <location>
        <begin position="1"/>
        <end position="36"/>
    </location>
</feature>
<feature type="compositionally biased region" description="Polar residues" evidence="2">
    <location>
        <begin position="717"/>
        <end position="729"/>
    </location>
</feature>
<evidence type="ECO:0000313" key="4">
    <source>
        <dbReference type="Proteomes" id="UP000070544"/>
    </source>
</evidence>
<dbReference type="GO" id="GO:0005814">
    <property type="term" value="C:centriole"/>
    <property type="evidence" value="ECO:0007669"/>
    <property type="project" value="TreeGrafter"/>
</dbReference>
<feature type="compositionally biased region" description="Polar residues" evidence="2">
    <location>
        <begin position="1"/>
        <end position="19"/>
    </location>
</feature>
<dbReference type="STRING" id="1344416.A0A139AFN9"/>
<keyword evidence="4" id="KW-1185">Reference proteome</keyword>
<feature type="repeat" description="TPR" evidence="1">
    <location>
        <begin position="582"/>
        <end position="615"/>
    </location>
</feature>
<organism evidence="3 4">
    <name type="scientific">Gonapodya prolifera (strain JEL478)</name>
    <name type="common">Monoblepharis prolifera</name>
    <dbReference type="NCBI Taxonomy" id="1344416"/>
    <lineage>
        <taxon>Eukaryota</taxon>
        <taxon>Fungi</taxon>
        <taxon>Fungi incertae sedis</taxon>
        <taxon>Chytridiomycota</taxon>
        <taxon>Chytridiomycota incertae sedis</taxon>
        <taxon>Monoblepharidomycetes</taxon>
        <taxon>Monoblepharidales</taxon>
        <taxon>Gonapodyaceae</taxon>
        <taxon>Gonapodya</taxon>
    </lineage>
</organism>
<reference evidence="3 4" key="1">
    <citation type="journal article" date="2015" name="Genome Biol. Evol.">
        <title>Phylogenomic analyses indicate that early fungi evolved digesting cell walls of algal ancestors of land plants.</title>
        <authorList>
            <person name="Chang Y."/>
            <person name="Wang S."/>
            <person name="Sekimoto S."/>
            <person name="Aerts A.L."/>
            <person name="Choi C."/>
            <person name="Clum A."/>
            <person name="LaButti K.M."/>
            <person name="Lindquist E.A."/>
            <person name="Yee Ngan C."/>
            <person name="Ohm R.A."/>
            <person name="Salamov A.A."/>
            <person name="Grigoriev I.V."/>
            <person name="Spatafora J.W."/>
            <person name="Berbee M.L."/>
        </authorList>
    </citation>
    <scope>NUCLEOTIDE SEQUENCE [LARGE SCALE GENOMIC DNA]</scope>
    <source>
        <strain evidence="3 4">JEL478</strain>
    </source>
</reference>
<evidence type="ECO:0000313" key="3">
    <source>
        <dbReference type="EMBL" id="KXS15607.1"/>
    </source>
</evidence>
<keyword evidence="1" id="KW-0802">TPR repeat</keyword>
<dbReference type="OMA" id="RIKIMHN"/>
<proteinExistence type="predicted"/>